<dbReference type="Proteomes" id="UP001283361">
    <property type="component" value="Unassembled WGS sequence"/>
</dbReference>
<protein>
    <recommendedName>
        <fullName evidence="1">DNA helicase Pif1-like 2B domain-containing protein</fullName>
    </recommendedName>
</protein>
<dbReference type="InterPro" id="IPR049163">
    <property type="entry name" value="Pif1-like_2B_dom"/>
</dbReference>
<reference evidence="2" key="1">
    <citation type="journal article" date="2023" name="G3 (Bethesda)">
        <title>A reference genome for the long-term kleptoplast-retaining sea slug Elysia crispata morphotype clarki.</title>
        <authorList>
            <person name="Eastman K.E."/>
            <person name="Pendleton A.L."/>
            <person name="Shaikh M.A."/>
            <person name="Suttiyut T."/>
            <person name="Ogas R."/>
            <person name="Tomko P."/>
            <person name="Gavelis G."/>
            <person name="Widhalm J.R."/>
            <person name="Wisecaver J.H."/>
        </authorList>
    </citation>
    <scope>NUCLEOTIDE SEQUENCE</scope>
    <source>
        <strain evidence="2">ECLA1</strain>
    </source>
</reference>
<dbReference type="PANTHER" id="PTHR23274:SF51">
    <property type="entry name" value="OS03G0423850 PROTEIN"/>
    <property type="match status" value="1"/>
</dbReference>
<dbReference type="Pfam" id="PF21530">
    <property type="entry name" value="Pif1_2B_dom"/>
    <property type="match status" value="1"/>
</dbReference>
<accession>A0AAE0YSE2</accession>
<name>A0AAE0YSE2_9GAST</name>
<feature type="domain" description="DNA helicase Pif1-like 2B" evidence="1">
    <location>
        <begin position="13"/>
        <end position="55"/>
    </location>
</feature>
<gene>
    <name evidence="2" type="ORF">RRG08_057950</name>
</gene>
<dbReference type="EMBL" id="JAWDGP010005516">
    <property type="protein sequence ID" value="KAK3756439.1"/>
    <property type="molecule type" value="Genomic_DNA"/>
</dbReference>
<dbReference type="GO" id="GO:0005657">
    <property type="term" value="C:replication fork"/>
    <property type="evidence" value="ECO:0007669"/>
    <property type="project" value="TreeGrafter"/>
</dbReference>
<dbReference type="PANTHER" id="PTHR23274">
    <property type="entry name" value="DNA HELICASE-RELATED"/>
    <property type="match status" value="1"/>
</dbReference>
<sequence>VEEDIIVADYPVEFLNSLNPPGMPPHLLRLKIGAAVILSRNLKPSILCNGTRLIVEHGDTWASTSRDRRTEILLITLQEKALVYIACVNFRCTR</sequence>
<evidence type="ECO:0000313" key="2">
    <source>
        <dbReference type="EMBL" id="KAK3756439.1"/>
    </source>
</evidence>
<feature type="non-terminal residue" evidence="2">
    <location>
        <position position="1"/>
    </location>
</feature>
<proteinExistence type="predicted"/>
<evidence type="ECO:0000259" key="1">
    <source>
        <dbReference type="Pfam" id="PF21530"/>
    </source>
</evidence>
<evidence type="ECO:0000313" key="3">
    <source>
        <dbReference type="Proteomes" id="UP001283361"/>
    </source>
</evidence>
<comment type="caution">
    <text evidence="2">The sequence shown here is derived from an EMBL/GenBank/DDBJ whole genome shotgun (WGS) entry which is preliminary data.</text>
</comment>
<dbReference type="AlphaFoldDB" id="A0AAE0YSE2"/>
<dbReference type="GO" id="GO:0006260">
    <property type="term" value="P:DNA replication"/>
    <property type="evidence" value="ECO:0007669"/>
    <property type="project" value="TreeGrafter"/>
</dbReference>
<organism evidence="2 3">
    <name type="scientific">Elysia crispata</name>
    <name type="common">lettuce slug</name>
    <dbReference type="NCBI Taxonomy" id="231223"/>
    <lineage>
        <taxon>Eukaryota</taxon>
        <taxon>Metazoa</taxon>
        <taxon>Spiralia</taxon>
        <taxon>Lophotrochozoa</taxon>
        <taxon>Mollusca</taxon>
        <taxon>Gastropoda</taxon>
        <taxon>Heterobranchia</taxon>
        <taxon>Euthyneura</taxon>
        <taxon>Panpulmonata</taxon>
        <taxon>Sacoglossa</taxon>
        <taxon>Placobranchoidea</taxon>
        <taxon>Plakobranchidae</taxon>
        <taxon>Elysia</taxon>
    </lineage>
</organism>
<keyword evidence="3" id="KW-1185">Reference proteome</keyword>